<dbReference type="InterPro" id="IPR043128">
    <property type="entry name" value="Rev_trsase/Diguanyl_cyclase"/>
</dbReference>
<dbReference type="InterPro" id="IPR053134">
    <property type="entry name" value="RNA-dir_DNA_polymerase"/>
</dbReference>
<feature type="domain" description="CCHC-type" evidence="3">
    <location>
        <begin position="335"/>
        <end position="349"/>
    </location>
</feature>
<dbReference type="Gene3D" id="3.30.70.270">
    <property type="match status" value="1"/>
</dbReference>
<dbReference type="CDD" id="cd01647">
    <property type="entry name" value="RT_LTR"/>
    <property type="match status" value="1"/>
</dbReference>
<name>A0ABQ7U8A9_SOLTU</name>
<reference evidence="4 5" key="1">
    <citation type="journal article" date="2021" name="bioRxiv">
        <title>Chromosome-scale and haplotype-resolved genome assembly of a tetraploid potato cultivar.</title>
        <authorList>
            <person name="Sun H."/>
            <person name="Jiao W.-B."/>
            <person name="Krause K."/>
            <person name="Campoy J.A."/>
            <person name="Goel M."/>
            <person name="Folz-Donahue K."/>
            <person name="Kukat C."/>
            <person name="Huettel B."/>
            <person name="Schneeberger K."/>
        </authorList>
    </citation>
    <scope>NUCLEOTIDE SEQUENCE [LARGE SCALE GENOMIC DNA]</scope>
    <source>
        <strain evidence="4">SolTubOtavaFocal</strain>
        <tissue evidence="4">Leaves</tissue>
    </source>
</reference>
<dbReference type="EMBL" id="JAIVGD010000023">
    <property type="protein sequence ID" value="KAH0743076.1"/>
    <property type="molecule type" value="Genomic_DNA"/>
</dbReference>
<keyword evidence="1" id="KW-0862">Zinc</keyword>
<feature type="compositionally biased region" description="Basic residues" evidence="2">
    <location>
        <begin position="29"/>
        <end position="42"/>
    </location>
</feature>
<evidence type="ECO:0000256" key="1">
    <source>
        <dbReference type="PROSITE-ProRule" id="PRU00047"/>
    </source>
</evidence>
<dbReference type="Pfam" id="PF00078">
    <property type="entry name" value="RVT_1"/>
    <property type="match status" value="1"/>
</dbReference>
<dbReference type="InterPro" id="IPR036875">
    <property type="entry name" value="Znf_CCHC_sf"/>
</dbReference>
<keyword evidence="5" id="KW-1185">Reference proteome</keyword>
<dbReference type="InterPro" id="IPR043502">
    <property type="entry name" value="DNA/RNA_pol_sf"/>
</dbReference>
<dbReference type="InterPro" id="IPR001878">
    <property type="entry name" value="Znf_CCHC"/>
</dbReference>
<organism evidence="4 5">
    <name type="scientific">Solanum tuberosum</name>
    <name type="common">Potato</name>
    <dbReference type="NCBI Taxonomy" id="4113"/>
    <lineage>
        <taxon>Eukaryota</taxon>
        <taxon>Viridiplantae</taxon>
        <taxon>Streptophyta</taxon>
        <taxon>Embryophyta</taxon>
        <taxon>Tracheophyta</taxon>
        <taxon>Spermatophyta</taxon>
        <taxon>Magnoliopsida</taxon>
        <taxon>eudicotyledons</taxon>
        <taxon>Gunneridae</taxon>
        <taxon>Pentapetalae</taxon>
        <taxon>asterids</taxon>
        <taxon>lamiids</taxon>
        <taxon>Solanales</taxon>
        <taxon>Solanaceae</taxon>
        <taxon>Solanoideae</taxon>
        <taxon>Solaneae</taxon>
        <taxon>Solanum</taxon>
    </lineage>
</organism>
<dbReference type="Gene3D" id="3.10.10.10">
    <property type="entry name" value="HIV Type 1 Reverse Transcriptase, subunit A, domain 1"/>
    <property type="match status" value="1"/>
</dbReference>
<dbReference type="Proteomes" id="UP000826656">
    <property type="component" value="Unassembled WGS sequence"/>
</dbReference>
<evidence type="ECO:0000313" key="4">
    <source>
        <dbReference type="EMBL" id="KAH0743076.1"/>
    </source>
</evidence>
<dbReference type="PANTHER" id="PTHR24559:SF444">
    <property type="entry name" value="REVERSE TRANSCRIPTASE DOMAIN-CONTAINING PROTEIN"/>
    <property type="match status" value="1"/>
</dbReference>
<protein>
    <recommendedName>
        <fullName evidence="3">CCHC-type domain-containing protein</fullName>
    </recommendedName>
</protein>
<keyword evidence="1" id="KW-0479">Metal-binding</keyword>
<dbReference type="InterPro" id="IPR000477">
    <property type="entry name" value="RT_dom"/>
</dbReference>
<sequence>MVNTRFNGVRPVAPVNAPAEESTAISHCRGRGRGRARGRSRGRVAPTRDRVPIENAPQNEASPVHHEEIEENVEVENIEEVGQKEEVQAKTTGVPPIDPVLAQQIMSFQKGLVGPGVLPYAQAIQAPSNHPIAITVPKVGVNIGNDVFFRPLLGSVMTGNEHEMLTKFLKLKPPVFLGSESEDAYEFILDFYERLHKLGIVHPHGVEFVTFQLQEKYVPRTLRDHKKDEFMALEQGGMSVAAYEAKFHALSRYATQLVTTEEERIRTSFNEVTDFVKKVEEVRRDGQAKALAKRAKNSGGPEGQRLQPIQFIPLCPPLQGVAPSTGGRPYFDRTCYNCGESGNIRRDCPHPRMLDSAQQGRQQGGRRGNQRGRGGRGNGNTGRGNVKPSREVARQDDRAQCYTFPGKNEVEAYDTVITEIPEREKLDWEGVYKPKQAKIISSIRASKLVEQGCLTYLAHIRDVEVETPSIESIPVVSEFREVFPNDLSGMPPDRDIDFSIDLEPGTYLISIPPYRMAPAELRELKAQIQELLDKGFIHPSASPWGAPVLFVKKKDGSMRMCIDYRQLNRVTIRNKYPLPRIDDFFYQLQGASVFSKIDLRSSYHQLKIRPKDVPKTVFRTRYGHYEFLVMSFGLTNALAAFMSLMNGVFKPLLDSFVIVFIDDILVYSKSEKEDADHLRIVLGVLGKQKLHAKFSKCEFWLTSVHF</sequence>
<dbReference type="SUPFAM" id="SSF56672">
    <property type="entry name" value="DNA/RNA polymerases"/>
    <property type="match status" value="1"/>
</dbReference>
<evidence type="ECO:0000313" key="5">
    <source>
        <dbReference type="Proteomes" id="UP000826656"/>
    </source>
</evidence>
<feature type="region of interest" description="Disordered" evidence="2">
    <location>
        <begin position="346"/>
        <end position="399"/>
    </location>
</feature>
<dbReference type="PANTHER" id="PTHR24559">
    <property type="entry name" value="TRANSPOSON TY3-I GAG-POL POLYPROTEIN"/>
    <property type="match status" value="1"/>
</dbReference>
<feature type="region of interest" description="Disordered" evidence="2">
    <location>
        <begin position="29"/>
        <end position="66"/>
    </location>
</feature>
<accession>A0ABQ7U8A9</accession>
<dbReference type="InterPro" id="IPR005162">
    <property type="entry name" value="Retrotrans_gag_dom"/>
</dbReference>
<feature type="compositionally biased region" description="Basic and acidic residues" evidence="2">
    <location>
        <begin position="388"/>
        <end position="399"/>
    </location>
</feature>
<dbReference type="PROSITE" id="PS50158">
    <property type="entry name" value="ZF_CCHC"/>
    <property type="match status" value="1"/>
</dbReference>
<proteinExistence type="predicted"/>
<keyword evidence="1" id="KW-0863">Zinc-finger</keyword>
<gene>
    <name evidence="4" type="ORF">KY290_031069</name>
</gene>
<evidence type="ECO:0000256" key="2">
    <source>
        <dbReference type="SAM" id="MobiDB-lite"/>
    </source>
</evidence>
<dbReference type="Pfam" id="PF03732">
    <property type="entry name" value="Retrotrans_gag"/>
    <property type="match status" value="1"/>
</dbReference>
<comment type="caution">
    <text evidence="4">The sequence shown here is derived from an EMBL/GenBank/DDBJ whole genome shotgun (WGS) entry which is preliminary data.</text>
</comment>
<dbReference type="Gene3D" id="4.10.60.10">
    <property type="entry name" value="Zinc finger, CCHC-type"/>
    <property type="match status" value="1"/>
</dbReference>
<evidence type="ECO:0000259" key="3">
    <source>
        <dbReference type="PROSITE" id="PS50158"/>
    </source>
</evidence>
<dbReference type="SUPFAM" id="SSF57756">
    <property type="entry name" value="Retrovirus zinc finger-like domains"/>
    <property type="match status" value="1"/>
</dbReference>